<comment type="similarity">
    <text evidence="1">Belongs to the metallo-beta-lactamase superfamily. Class-B beta-lactamase family.</text>
</comment>
<dbReference type="SMART" id="SM00849">
    <property type="entry name" value="Lactamase_B"/>
    <property type="match status" value="1"/>
</dbReference>
<protein>
    <submittedName>
        <fullName evidence="4">MBL fold metallo-hydrolase</fullName>
    </submittedName>
</protein>
<evidence type="ECO:0000313" key="4">
    <source>
        <dbReference type="EMBL" id="PSJ36353.1"/>
    </source>
</evidence>
<dbReference type="RefSeq" id="WP_106516027.1">
    <property type="nucleotide sequence ID" value="NZ_PXYI01000014.1"/>
</dbReference>
<evidence type="ECO:0000256" key="1">
    <source>
        <dbReference type="ARBA" id="ARBA00005250"/>
    </source>
</evidence>
<accession>A0A2P7QEF3</accession>
<dbReference type="PANTHER" id="PTHR42951:SF4">
    <property type="entry name" value="ACYL-COENZYME A THIOESTERASE MBLAC2"/>
    <property type="match status" value="1"/>
</dbReference>
<dbReference type="InterPro" id="IPR050855">
    <property type="entry name" value="NDM-1-like"/>
</dbReference>
<organism evidence="4 5">
    <name type="scientific">Allosphingosinicella deserti</name>
    <dbReference type="NCBI Taxonomy" id="2116704"/>
    <lineage>
        <taxon>Bacteria</taxon>
        <taxon>Pseudomonadati</taxon>
        <taxon>Pseudomonadota</taxon>
        <taxon>Alphaproteobacteria</taxon>
        <taxon>Sphingomonadales</taxon>
        <taxon>Sphingomonadaceae</taxon>
        <taxon>Allosphingosinicella</taxon>
    </lineage>
</organism>
<dbReference type="OrthoDB" id="420651at2"/>
<dbReference type="GO" id="GO:0016787">
    <property type="term" value="F:hydrolase activity"/>
    <property type="evidence" value="ECO:0007669"/>
    <property type="project" value="UniProtKB-KW"/>
</dbReference>
<keyword evidence="5" id="KW-1185">Reference proteome</keyword>
<dbReference type="EMBL" id="PXYI01000014">
    <property type="protein sequence ID" value="PSJ36353.1"/>
    <property type="molecule type" value="Genomic_DNA"/>
</dbReference>
<proteinExistence type="inferred from homology"/>
<evidence type="ECO:0000259" key="3">
    <source>
        <dbReference type="SMART" id="SM00849"/>
    </source>
</evidence>
<feature type="signal peptide" evidence="2">
    <location>
        <begin position="1"/>
        <end position="19"/>
    </location>
</feature>
<dbReference type="InterPro" id="IPR036866">
    <property type="entry name" value="RibonucZ/Hydroxyglut_hydro"/>
</dbReference>
<dbReference type="Pfam" id="PF00753">
    <property type="entry name" value="Lactamase_B"/>
    <property type="match status" value="1"/>
</dbReference>
<dbReference type="InterPro" id="IPR001279">
    <property type="entry name" value="Metallo-B-lactamas"/>
</dbReference>
<dbReference type="AlphaFoldDB" id="A0A2P7QEF3"/>
<gene>
    <name evidence="4" type="ORF">C7I55_26255</name>
</gene>
<keyword evidence="2" id="KW-0732">Signal</keyword>
<dbReference type="Proteomes" id="UP000241167">
    <property type="component" value="Unassembled WGS sequence"/>
</dbReference>
<evidence type="ECO:0000313" key="5">
    <source>
        <dbReference type="Proteomes" id="UP000241167"/>
    </source>
</evidence>
<dbReference type="GO" id="GO:0017001">
    <property type="term" value="P:antibiotic catabolic process"/>
    <property type="evidence" value="ECO:0007669"/>
    <property type="project" value="UniProtKB-ARBA"/>
</dbReference>
<dbReference type="PANTHER" id="PTHR42951">
    <property type="entry name" value="METALLO-BETA-LACTAMASE DOMAIN-CONTAINING"/>
    <property type="match status" value="1"/>
</dbReference>
<dbReference type="CDD" id="cd16282">
    <property type="entry name" value="metallo-hydrolase-like_MBL-fold"/>
    <property type="match status" value="1"/>
</dbReference>
<sequence>MQLRTFTAGLLALAAPAAAQQPDYSKVEIRIEQIAPGVAVLFGAGGNIGLSHGVDGNVIVDDQFAPLTPKILAAIRSLDPDPVRFVVNTHWHFDHTGGNEDHGKAGAVILAHRNVRERMSTEQFLAAMNMKIPPSPKDALPVVTFAEGVDLNLNGDTLHVIHVGNAHTDGDSIVHWQKANVLHMGDTFFHRASFPFIDLSSGGSIDGVIAAAEKGLKMANDETRIIPGHGPIARRTDLAAYRDMLIAIRGKVAAGIAAKRSLTQIQASKPAAAYGMPDGFIKPDAFVEAVYTSLRSPPKGAPHAHGGKTHRH</sequence>
<dbReference type="Gene3D" id="3.60.15.10">
    <property type="entry name" value="Ribonuclease Z/Hydroxyacylglutathione hydrolase-like"/>
    <property type="match status" value="1"/>
</dbReference>
<comment type="caution">
    <text evidence="4">The sequence shown here is derived from an EMBL/GenBank/DDBJ whole genome shotgun (WGS) entry which is preliminary data.</text>
</comment>
<reference evidence="4 5" key="1">
    <citation type="submission" date="2018-03" db="EMBL/GenBank/DDBJ databases">
        <title>The draft genome of Sphingosinicella sp. GL-C-18.</title>
        <authorList>
            <person name="Liu L."/>
            <person name="Li L."/>
            <person name="Liang L."/>
            <person name="Zhang X."/>
            <person name="Wang T."/>
        </authorList>
    </citation>
    <scope>NUCLEOTIDE SEQUENCE [LARGE SCALE GENOMIC DNA]</scope>
    <source>
        <strain evidence="4 5">GL-C-18</strain>
    </source>
</reference>
<keyword evidence="4" id="KW-0378">Hydrolase</keyword>
<name>A0A2P7QEF3_9SPHN</name>
<feature type="domain" description="Metallo-beta-lactamase" evidence="3">
    <location>
        <begin position="45"/>
        <end position="229"/>
    </location>
</feature>
<dbReference type="SUPFAM" id="SSF56281">
    <property type="entry name" value="Metallo-hydrolase/oxidoreductase"/>
    <property type="match status" value="1"/>
</dbReference>
<feature type="chain" id="PRO_5015108806" evidence="2">
    <location>
        <begin position="20"/>
        <end position="312"/>
    </location>
</feature>
<evidence type="ECO:0000256" key="2">
    <source>
        <dbReference type="SAM" id="SignalP"/>
    </source>
</evidence>